<evidence type="ECO:0000259" key="1">
    <source>
        <dbReference type="PROSITE" id="PS50943"/>
    </source>
</evidence>
<reference evidence="2" key="2">
    <citation type="journal article" date="2014" name="Int. J. Syst. Evol. Microbiol.">
        <title>Complete genome sequence of Corynebacterium casei LMG S-19264T (=DSM 44701T), isolated from a smear-ripened cheese.</title>
        <authorList>
            <consortium name="US DOE Joint Genome Institute (JGI-PGF)"/>
            <person name="Walter F."/>
            <person name="Albersmeier A."/>
            <person name="Kalinowski J."/>
            <person name="Ruckert C."/>
        </authorList>
    </citation>
    <scope>NUCLEOTIDE SEQUENCE</scope>
    <source>
        <strain evidence="2">CGMCC 1.8885</strain>
    </source>
</reference>
<dbReference type="InterPro" id="IPR001387">
    <property type="entry name" value="Cro/C1-type_HTH"/>
</dbReference>
<dbReference type="RefSeq" id="WP_025566724.1">
    <property type="nucleotide sequence ID" value="NZ_BMLZ01000024.1"/>
</dbReference>
<dbReference type="Pfam" id="PF13560">
    <property type="entry name" value="HTH_31"/>
    <property type="match status" value="1"/>
</dbReference>
<dbReference type="InterPro" id="IPR010982">
    <property type="entry name" value="Lambda_DNA-bd_dom_sf"/>
</dbReference>
<reference evidence="3" key="1">
    <citation type="journal article" date="2014" name="Int. J. Syst. Evol. Microbiol.">
        <title>Complete genome of a new Firmicutes species belonging to the dominant human colonic microbiota ('Ruminococcus bicirculans') reveals two chromosomes and a selective capacity to utilize plant glucans.</title>
        <authorList>
            <consortium name="NISC Comparative Sequencing Program"/>
            <person name="Wegmann U."/>
            <person name="Louis P."/>
            <person name="Goesmann A."/>
            <person name="Henrissat B."/>
            <person name="Duncan S.H."/>
            <person name="Flint H.J."/>
        </authorList>
    </citation>
    <scope>NUCLEOTIDE SEQUENCE</scope>
    <source>
        <strain evidence="3">CGMCC 1.8884</strain>
    </source>
</reference>
<keyword evidence="4" id="KW-1185">Reference proteome</keyword>
<dbReference type="EMBL" id="BMLZ01000024">
    <property type="protein sequence ID" value="GGP30329.1"/>
    <property type="molecule type" value="Genomic_DNA"/>
</dbReference>
<evidence type="ECO:0000313" key="4">
    <source>
        <dbReference type="Proteomes" id="UP000630135"/>
    </source>
</evidence>
<dbReference type="SUPFAM" id="SSF47413">
    <property type="entry name" value="lambda repressor-like DNA-binding domains"/>
    <property type="match status" value="1"/>
</dbReference>
<accession>A0AAV4K824</accession>
<dbReference type="AlphaFoldDB" id="A0AAV4K824"/>
<reference evidence="4" key="3">
    <citation type="journal article" date="2019" name="Int. J. Syst. Evol. Microbiol.">
        <title>The Global Catalogue of Microorganisms (GCM) 10K type strain sequencing project: providing services to taxonomists for standard genome sequencing and annotation.</title>
        <authorList>
            <consortium name="The Broad Institute Genomics Platform"/>
            <consortium name="The Broad Institute Genome Sequencing Center for Infectious Disease"/>
            <person name="Wu L."/>
            <person name="Ma J."/>
        </authorList>
    </citation>
    <scope>NUCLEOTIDE SEQUENCE [LARGE SCALE GENOMIC DNA]</scope>
    <source>
        <strain evidence="4">CGMCC 1.8884</strain>
    </source>
</reference>
<dbReference type="GeneID" id="59166898"/>
<evidence type="ECO:0000313" key="3">
    <source>
        <dbReference type="EMBL" id="GGP30329.1"/>
    </source>
</evidence>
<evidence type="ECO:0000313" key="2">
    <source>
        <dbReference type="EMBL" id="GGI88194.1"/>
    </source>
</evidence>
<protein>
    <recommendedName>
        <fullName evidence="1">HTH cro/C1-type domain-containing protein</fullName>
    </recommendedName>
</protein>
<comment type="caution">
    <text evidence="2">The sequence shown here is derived from an EMBL/GenBank/DDBJ whole genome shotgun (WGS) entry which is preliminary data.</text>
</comment>
<feature type="domain" description="HTH cro/C1-type" evidence="1">
    <location>
        <begin position="16"/>
        <end position="70"/>
    </location>
</feature>
<gene>
    <name evidence="3" type="ORF">GCM10008021_19800</name>
    <name evidence="2" type="ORF">GCM10010914_23220</name>
</gene>
<proteinExistence type="predicted"/>
<dbReference type="Proteomes" id="UP000630135">
    <property type="component" value="Unassembled WGS sequence"/>
</dbReference>
<name>A0AAV4K824_9DEIO</name>
<dbReference type="Proteomes" id="UP000652720">
    <property type="component" value="Unassembled WGS sequence"/>
</dbReference>
<dbReference type="CDD" id="cd00093">
    <property type="entry name" value="HTH_XRE"/>
    <property type="match status" value="1"/>
</dbReference>
<organism evidence="2 5">
    <name type="scientific">Deinococcus wulumuqiensis</name>
    <dbReference type="NCBI Taxonomy" id="980427"/>
    <lineage>
        <taxon>Bacteria</taxon>
        <taxon>Thermotogati</taxon>
        <taxon>Deinococcota</taxon>
        <taxon>Deinococci</taxon>
        <taxon>Deinococcales</taxon>
        <taxon>Deinococcaceae</taxon>
        <taxon>Deinococcus</taxon>
    </lineage>
</organism>
<dbReference type="EMBL" id="BMMA01000024">
    <property type="protein sequence ID" value="GGI88194.1"/>
    <property type="molecule type" value="Genomic_DNA"/>
</dbReference>
<sequence length="86" mass="9762">MSDDEQAYLVDLGLRIRDTRQKQKLGLDGLAELAEVHRTHLWKIEKGLLNTGLLTYVRIAEALDVPLAMLLPATRLLKPSLQKKEE</sequence>
<reference evidence="2" key="4">
    <citation type="submission" date="2023-08" db="EMBL/GenBank/DDBJ databases">
        <authorList>
            <person name="Sun Q."/>
            <person name="Zhou Y."/>
        </authorList>
    </citation>
    <scope>NUCLEOTIDE SEQUENCE</scope>
    <source>
        <strain evidence="3">CGMCC 1.8884</strain>
        <strain evidence="2">CGMCC 1.8885</strain>
    </source>
</reference>
<dbReference type="SMART" id="SM00530">
    <property type="entry name" value="HTH_XRE"/>
    <property type="match status" value="1"/>
</dbReference>
<dbReference type="PROSITE" id="PS50943">
    <property type="entry name" value="HTH_CROC1"/>
    <property type="match status" value="1"/>
</dbReference>
<dbReference type="Gene3D" id="1.10.260.40">
    <property type="entry name" value="lambda repressor-like DNA-binding domains"/>
    <property type="match status" value="1"/>
</dbReference>
<evidence type="ECO:0000313" key="5">
    <source>
        <dbReference type="Proteomes" id="UP000652720"/>
    </source>
</evidence>
<dbReference type="GO" id="GO:0003677">
    <property type="term" value="F:DNA binding"/>
    <property type="evidence" value="ECO:0007669"/>
    <property type="project" value="InterPro"/>
</dbReference>